<keyword evidence="4" id="KW-1185">Reference proteome</keyword>
<dbReference type="PROSITE" id="PS51257">
    <property type="entry name" value="PROKAR_LIPOPROTEIN"/>
    <property type="match status" value="1"/>
</dbReference>
<gene>
    <name evidence="3" type="ORF">PENTCL1PPCAC_27865</name>
</gene>
<name>A0AAV5UGU6_9BILA</name>
<feature type="signal peptide" evidence="2">
    <location>
        <begin position="1"/>
        <end position="20"/>
    </location>
</feature>
<dbReference type="AlphaFoldDB" id="A0AAV5UGU6"/>
<keyword evidence="1" id="KW-0812">Transmembrane</keyword>
<proteinExistence type="predicted"/>
<evidence type="ECO:0008006" key="5">
    <source>
        <dbReference type="Google" id="ProtNLM"/>
    </source>
</evidence>
<keyword evidence="2" id="KW-0732">Signal</keyword>
<evidence type="ECO:0000256" key="2">
    <source>
        <dbReference type="SAM" id="SignalP"/>
    </source>
</evidence>
<feature type="transmembrane region" description="Helical" evidence="1">
    <location>
        <begin position="312"/>
        <end position="335"/>
    </location>
</feature>
<sequence>MNLSRVEWILLTLLVAGCSGDSSDDDDTERILRSERNVVNRSDPNGVDAALSRTLNFITKKTEHGRVVLLTCNEYCPREKRLVPESVHDFNKQEEYEHSEYISYRYHFLKQPLPFMNETGPIKEPTVAFLIGKEVYLYPEPISDKKSLLEWLKELDGDGVIIPKTHEELDSYLSSPNCSDKFLIYSAHDKCQIPEWRNIARIVRLTMRIRTIYIHRPIRDHQMATVLFKRLSTMNELDCMMMTFIQLGYYSNPLIITTPAQMVNHLQSITTSDACIMMDNGLSATISSPLSDLQMEYFTGERKLFHLEQSTAYLIVGATSGVAVVALAISIFWGLNGNAFASSR</sequence>
<reference evidence="3" key="1">
    <citation type="submission" date="2023-10" db="EMBL/GenBank/DDBJ databases">
        <title>Genome assembly of Pristionchus species.</title>
        <authorList>
            <person name="Yoshida K."/>
            <person name="Sommer R.J."/>
        </authorList>
    </citation>
    <scope>NUCLEOTIDE SEQUENCE</scope>
    <source>
        <strain evidence="3">RS0144</strain>
    </source>
</reference>
<comment type="caution">
    <text evidence="3">The sequence shown here is derived from an EMBL/GenBank/DDBJ whole genome shotgun (WGS) entry which is preliminary data.</text>
</comment>
<evidence type="ECO:0000313" key="3">
    <source>
        <dbReference type="EMBL" id="GMT05691.1"/>
    </source>
</evidence>
<evidence type="ECO:0000256" key="1">
    <source>
        <dbReference type="SAM" id="Phobius"/>
    </source>
</evidence>
<keyword evidence="1" id="KW-1133">Transmembrane helix</keyword>
<accession>A0AAV5UGU6</accession>
<dbReference type="Proteomes" id="UP001432027">
    <property type="component" value="Unassembled WGS sequence"/>
</dbReference>
<organism evidence="3 4">
    <name type="scientific">Pristionchus entomophagus</name>
    <dbReference type="NCBI Taxonomy" id="358040"/>
    <lineage>
        <taxon>Eukaryota</taxon>
        <taxon>Metazoa</taxon>
        <taxon>Ecdysozoa</taxon>
        <taxon>Nematoda</taxon>
        <taxon>Chromadorea</taxon>
        <taxon>Rhabditida</taxon>
        <taxon>Rhabditina</taxon>
        <taxon>Diplogasteromorpha</taxon>
        <taxon>Diplogasteroidea</taxon>
        <taxon>Neodiplogasteridae</taxon>
        <taxon>Pristionchus</taxon>
    </lineage>
</organism>
<dbReference type="EMBL" id="BTSX01000006">
    <property type="protein sequence ID" value="GMT05691.1"/>
    <property type="molecule type" value="Genomic_DNA"/>
</dbReference>
<protein>
    <recommendedName>
        <fullName evidence="5">Thioredoxin domain-containing protein</fullName>
    </recommendedName>
</protein>
<evidence type="ECO:0000313" key="4">
    <source>
        <dbReference type="Proteomes" id="UP001432027"/>
    </source>
</evidence>
<keyword evidence="1" id="KW-0472">Membrane</keyword>
<feature type="chain" id="PRO_5043562924" description="Thioredoxin domain-containing protein" evidence="2">
    <location>
        <begin position="21"/>
        <end position="344"/>
    </location>
</feature>